<accession>A0A0C2RU22</accession>
<dbReference type="RefSeq" id="WP_041089564.1">
    <property type="nucleotide sequence ID" value="NZ_JXRP01000018.1"/>
</dbReference>
<keyword evidence="3" id="KW-1185">Reference proteome</keyword>
<name>A0A0C2RU22_9BACL</name>
<dbReference type="PROSITE" id="PS51257">
    <property type="entry name" value="PROKAR_LIPOPROTEIN"/>
    <property type="match status" value="1"/>
</dbReference>
<comment type="caution">
    <text evidence="2">The sequence shown here is derived from an EMBL/GenBank/DDBJ whole genome shotgun (WGS) entry which is preliminary data.</text>
</comment>
<protein>
    <recommendedName>
        <fullName evidence="4">Lipoprotein</fullName>
    </recommendedName>
</protein>
<evidence type="ECO:0000313" key="2">
    <source>
        <dbReference type="EMBL" id="KIL45254.1"/>
    </source>
</evidence>
<evidence type="ECO:0000256" key="1">
    <source>
        <dbReference type="SAM" id="MobiDB-lite"/>
    </source>
</evidence>
<dbReference type="Proteomes" id="UP000031938">
    <property type="component" value="Unassembled WGS sequence"/>
</dbReference>
<gene>
    <name evidence="2" type="ORF">KP78_27980</name>
</gene>
<feature type="region of interest" description="Disordered" evidence="1">
    <location>
        <begin position="33"/>
        <end position="103"/>
    </location>
</feature>
<organism evidence="2 3">
    <name type="scientific">Jeotgalibacillus soli</name>
    <dbReference type="NCBI Taxonomy" id="889306"/>
    <lineage>
        <taxon>Bacteria</taxon>
        <taxon>Bacillati</taxon>
        <taxon>Bacillota</taxon>
        <taxon>Bacilli</taxon>
        <taxon>Bacillales</taxon>
        <taxon>Caryophanaceae</taxon>
        <taxon>Jeotgalibacillus</taxon>
    </lineage>
</organism>
<proteinExistence type="predicted"/>
<dbReference type="PATRIC" id="fig|889306.3.peg.2811"/>
<evidence type="ECO:0000313" key="3">
    <source>
        <dbReference type="Proteomes" id="UP000031938"/>
    </source>
</evidence>
<reference evidence="2 3" key="1">
    <citation type="submission" date="2015-01" db="EMBL/GenBank/DDBJ databases">
        <title>Genome sequencing of Jeotgalibacillus soli.</title>
        <authorList>
            <person name="Goh K.M."/>
            <person name="Chan K.-G."/>
            <person name="Yaakop A.S."/>
            <person name="Ee R."/>
            <person name="Gan H.M."/>
            <person name="Chan C.S."/>
        </authorList>
    </citation>
    <scope>NUCLEOTIDE SEQUENCE [LARGE SCALE GENOMIC DNA]</scope>
    <source>
        <strain evidence="2 3">P9</strain>
    </source>
</reference>
<feature type="compositionally biased region" description="Basic and acidic residues" evidence="1">
    <location>
        <begin position="40"/>
        <end position="74"/>
    </location>
</feature>
<sequence>MQISKREVEDMEKWFKIAGGIIAAITLMFGCNTDNTTNKEAVKDEAQNDDGKHQDGTGNVTDRDREILDNRDDGTNFEVDDGGTDANNDQYDGTGGNTEDKEQ</sequence>
<dbReference type="EMBL" id="JXRP01000018">
    <property type="protein sequence ID" value="KIL45254.1"/>
    <property type="molecule type" value="Genomic_DNA"/>
</dbReference>
<evidence type="ECO:0008006" key="4">
    <source>
        <dbReference type="Google" id="ProtNLM"/>
    </source>
</evidence>
<dbReference type="STRING" id="889306.KP78_27980"/>
<dbReference type="AlphaFoldDB" id="A0A0C2RU22"/>